<protein>
    <submittedName>
        <fullName evidence="2">Unnamed protein product</fullName>
    </submittedName>
</protein>
<evidence type="ECO:0000313" key="3">
    <source>
        <dbReference type="Proteomes" id="UP001165063"/>
    </source>
</evidence>
<dbReference type="AlphaFoldDB" id="A0A9W6WLI4"/>
<dbReference type="Proteomes" id="UP001165063">
    <property type="component" value="Unassembled WGS sequence"/>
</dbReference>
<comment type="caution">
    <text evidence="2">The sequence shown here is derived from an EMBL/GenBank/DDBJ whole genome shotgun (WGS) entry which is preliminary data.</text>
</comment>
<name>A0A9W6WLI4_AMBMO</name>
<accession>A0A9W6WLI4</accession>
<sequence length="156" mass="16849">MNIEESIPASIISKETKKTAHVSFVEQDSQDTIEETSIEVPDINDIIAQDSDDETAAVEVSSTADIITPVVISTSGSKADEPIADNSLGASSDTTVKAGEDDELEFPTVQNEVNSTNNNDGNDTQPEILSNINDSSIIDLDAIWFHHRHFCSIDTI</sequence>
<organism evidence="2 3">
    <name type="scientific">Ambrosiozyma monospora</name>
    <name type="common">Yeast</name>
    <name type="synonym">Endomycopsis monosporus</name>
    <dbReference type="NCBI Taxonomy" id="43982"/>
    <lineage>
        <taxon>Eukaryota</taxon>
        <taxon>Fungi</taxon>
        <taxon>Dikarya</taxon>
        <taxon>Ascomycota</taxon>
        <taxon>Saccharomycotina</taxon>
        <taxon>Pichiomycetes</taxon>
        <taxon>Pichiales</taxon>
        <taxon>Pichiaceae</taxon>
        <taxon>Ambrosiozyma</taxon>
    </lineage>
</organism>
<gene>
    <name evidence="2" type="ORF">Amon01_000998600</name>
</gene>
<reference evidence="2" key="1">
    <citation type="submission" date="2023-04" db="EMBL/GenBank/DDBJ databases">
        <title>Ambrosiozyma monospora NBRC 1965.</title>
        <authorList>
            <person name="Ichikawa N."/>
            <person name="Sato H."/>
            <person name="Tonouchi N."/>
        </authorList>
    </citation>
    <scope>NUCLEOTIDE SEQUENCE</scope>
    <source>
        <strain evidence="2">NBRC 1965</strain>
    </source>
</reference>
<proteinExistence type="predicted"/>
<dbReference type="EMBL" id="BSXU01014708">
    <property type="protein sequence ID" value="GME81294.1"/>
    <property type="molecule type" value="Genomic_DNA"/>
</dbReference>
<evidence type="ECO:0000313" key="2">
    <source>
        <dbReference type="EMBL" id="GME81294.1"/>
    </source>
</evidence>
<keyword evidence="3" id="KW-1185">Reference proteome</keyword>
<evidence type="ECO:0000256" key="1">
    <source>
        <dbReference type="SAM" id="MobiDB-lite"/>
    </source>
</evidence>
<feature type="region of interest" description="Disordered" evidence="1">
    <location>
        <begin position="74"/>
        <end position="95"/>
    </location>
</feature>